<dbReference type="GO" id="GO:0006208">
    <property type="term" value="P:pyrimidine nucleobase catabolic process"/>
    <property type="evidence" value="ECO:0007669"/>
    <property type="project" value="TreeGrafter"/>
</dbReference>
<dbReference type="SUPFAM" id="SSF51338">
    <property type="entry name" value="Composite domain of metallo-dependent hydrolases"/>
    <property type="match status" value="1"/>
</dbReference>
<organism evidence="2 3">
    <name type="scientific">Ensete ventricosum</name>
    <name type="common">Abyssinian banana</name>
    <name type="synonym">Musa ensete</name>
    <dbReference type="NCBI Taxonomy" id="4639"/>
    <lineage>
        <taxon>Eukaryota</taxon>
        <taxon>Viridiplantae</taxon>
        <taxon>Streptophyta</taxon>
        <taxon>Embryophyta</taxon>
        <taxon>Tracheophyta</taxon>
        <taxon>Spermatophyta</taxon>
        <taxon>Magnoliopsida</taxon>
        <taxon>Liliopsida</taxon>
        <taxon>Zingiberales</taxon>
        <taxon>Musaceae</taxon>
        <taxon>Ensete</taxon>
    </lineage>
</organism>
<comment type="caution">
    <text evidence="2">The sequence shown here is derived from an EMBL/GenBank/DDBJ whole genome shotgun (WGS) entry which is preliminary data.</text>
</comment>
<proteinExistence type="inferred from homology"/>
<evidence type="ECO:0000256" key="1">
    <source>
        <dbReference type="ARBA" id="ARBA00008829"/>
    </source>
</evidence>
<gene>
    <name evidence="2" type="ORF">B296_00018826</name>
</gene>
<sequence length="186" mass="19956">MAYKGSLMISDELLLQGLQKCKSLGAIAMVHAENGDAVAEGQKRMIDLGITGPEGHALSRPPVKNPKRCQCAKVFNIYPRKGAILEGSDADIIILNPNASFKIASASHHSRSDTNVYEGTTGKGKVEATISQGRVVYEDGKLKVIPGSGRYIRMPPFGYLFDGMEKADAAYFASLNAPIQRTKSAA</sequence>
<comment type="similarity">
    <text evidence="1">Belongs to the metallo-dependent hydrolases superfamily. Hydantoinase/dihydropyrimidinase family.</text>
</comment>
<dbReference type="InterPro" id="IPR032466">
    <property type="entry name" value="Metal_Hydrolase"/>
</dbReference>
<dbReference type="PANTHER" id="PTHR11647:SF1">
    <property type="entry name" value="COLLAPSIN RESPONSE MEDIATOR PROTEIN"/>
    <property type="match status" value="1"/>
</dbReference>
<dbReference type="AlphaFoldDB" id="A0A427AGQ3"/>
<name>A0A427AGQ3_ENSVE</name>
<dbReference type="Proteomes" id="UP000287651">
    <property type="component" value="Unassembled WGS sequence"/>
</dbReference>
<evidence type="ECO:0000313" key="2">
    <source>
        <dbReference type="EMBL" id="RRT75351.1"/>
    </source>
</evidence>
<dbReference type="SUPFAM" id="SSF51556">
    <property type="entry name" value="Metallo-dependent hydrolases"/>
    <property type="match status" value="1"/>
</dbReference>
<protein>
    <submittedName>
        <fullName evidence="2">Uncharacterized protein</fullName>
    </submittedName>
</protein>
<dbReference type="EMBL" id="AMZH03002503">
    <property type="protein sequence ID" value="RRT75351.1"/>
    <property type="molecule type" value="Genomic_DNA"/>
</dbReference>
<dbReference type="GO" id="GO:0005829">
    <property type="term" value="C:cytosol"/>
    <property type="evidence" value="ECO:0007669"/>
    <property type="project" value="TreeGrafter"/>
</dbReference>
<dbReference type="InterPro" id="IPR011059">
    <property type="entry name" value="Metal-dep_hydrolase_composite"/>
</dbReference>
<dbReference type="PANTHER" id="PTHR11647">
    <property type="entry name" value="HYDRANTOINASE/DIHYDROPYRIMIDINASE FAMILY MEMBER"/>
    <property type="match status" value="1"/>
</dbReference>
<dbReference type="InterPro" id="IPR050378">
    <property type="entry name" value="Metallo-dep_Hydrolases_sf"/>
</dbReference>
<dbReference type="Gene3D" id="3.20.20.140">
    <property type="entry name" value="Metal-dependent hydrolases"/>
    <property type="match status" value="2"/>
</dbReference>
<reference evidence="2 3" key="1">
    <citation type="journal article" date="2014" name="Agronomy (Basel)">
        <title>A Draft Genome Sequence for Ensete ventricosum, the Drought-Tolerant Tree Against Hunger.</title>
        <authorList>
            <person name="Harrison J."/>
            <person name="Moore K.A."/>
            <person name="Paszkiewicz K."/>
            <person name="Jones T."/>
            <person name="Grant M."/>
            <person name="Ambacheew D."/>
            <person name="Muzemil S."/>
            <person name="Studholme D.J."/>
        </authorList>
    </citation>
    <scope>NUCLEOTIDE SEQUENCE [LARGE SCALE GENOMIC DNA]</scope>
</reference>
<dbReference type="Gene3D" id="2.30.40.10">
    <property type="entry name" value="Urease, subunit C, domain 1"/>
    <property type="match status" value="1"/>
</dbReference>
<evidence type="ECO:0000313" key="3">
    <source>
        <dbReference type="Proteomes" id="UP000287651"/>
    </source>
</evidence>
<accession>A0A427AGQ3</accession>
<dbReference type="GO" id="GO:0004157">
    <property type="term" value="F:dihydropyrimidinase activity"/>
    <property type="evidence" value="ECO:0007669"/>
    <property type="project" value="TreeGrafter"/>
</dbReference>